<evidence type="ECO:0000259" key="3">
    <source>
        <dbReference type="PROSITE" id="PS50144"/>
    </source>
</evidence>
<dbReference type="PANTHER" id="PTHR46236:SF35">
    <property type="entry name" value="MATH DOMAIN-CONTAINING PROTEIN"/>
    <property type="match status" value="1"/>
</dbReference>
<dbReference type="AlphaFoldDB" id="A0A2I0IG08"/>
<dbReference type="InterPro" id="IPR008974">
    <property type="entry name" value="TRAF-like"/>
</dbReference>
<name>A0A2I0IG08_PUNGR</name>
<keyword evidence="1 2" id="KW-0175">Coiled coil</keyword>
<dbReference type="InterPro" id="IPR050804">
    <property type="entry name" value="MCC"/>
</dbReference>
<reference evidence="4 5" key="1">
    <citation type="submission" date="2017-11" db="EMBL/GenBank/DDBJ databases">
        <title>De-novo sequencing of pomegranate (Punica granatum L.) genome.</title>
        <authorList>
            <person name="Akparov Z."/>
            <person name="Amiraslanov A."/>
            <person name="Hajiyeva S."/>
            <person name="Abbasov M."/>
            <person name="Kaur K."/>
            <person name="Hamwieh A."/>
            <person name="Solovyev V."/>
            <person name="Salamov A."/>
            <person name="Braich B."/>
            <person name="Kosarev P."/>
            <person name="Mahmoud A."/>
            <person name="Hajiyev E."/>
            <person name="Babayeva S."/>
            <person name="Izzatullayeva V."/>
            <person name="Mammadov A."/>
            <person name="Mammadov A."/>
            <person name="Sharifova S."/>
            <person name="Ojaghi J."/>
            <person name="Eynullazada K."/>
            <person name="Bayramov B."/>
            <person name="Abdulazimova A."/>
            <person name="Shahmuradov I."/>
        </authorList>
    </citation>
    <scope>NUCLEOTIDE SEQUENCE [LARGE SCALE GENOMIC DNA]</scope>
    <source>
        <strain evidence="5">cv. AG2017</strain>
        <tissue evidence="4">Leaf</tissue>
    </source>
</reference>
<gene>
    <name evidence="4" type="ORF">CRG98_036733</name>
</gene>
<evidence type="ECO:0000256" key="2">
    <source>
        <dbReference type="SAM" id="Coils"/>
    </source>
</evidence>
<dbReference type="Proteomes" id="UP000233551">
    <property type="component" value="Unassembled WGS sequence"/>
</dbReference>
<proteinExistence type="predicted"/>
<organism evidence="4 5">
    <name type="scientific">Punica granatum</name>
    <name type="common">Pomegranate</name>
    <dbReference type="NCBI Taxonomy" id="22663"/>
    <lineage>
        <taxon>Eukaryota</taxon>
        <taxon>Viridiplantae</taxon>
        <taxon>Streptophyta</taxon>
        <taxon>Embryophyta</taxon>
        <taxon>Tracheophyta</taxon>
        <taxon>Spermatophyta</taxon>
        <taxon>Magnoliopsida</taxon>
        <taxon>eudicotyledons</taxon>
        <taxon>Gunneridae</taxon>
        <taxon>Pentapetalae</taxon>
        <taxon>rosids</taxon>
        <taxon>malvids</taxon>
        <taxon>Myrtales</taxon>
        <taxon>Lythraceae</taxon>
        <taxon>Punica</taxon>
    </lineage>
</organism>
<dbReference type="CDD" id="cd00121">
    <property type="entry name" value="MATH"/>
    <property type="match status" value="1"/>
</dbReference>
<accession>A0A2I0IG08</accession>
<dbReference type="EMBL" id="PGOL01003125">
    <property type="protein sequence ID" value="PKI42935.1"/>
    <property type="molecule type" value="Genomic_DNA"/>
</dbReference>
<sequence>MSTLPLDRKGKSTDITQPNIQMPFAKAFWEKVSFLIAKRRTVTPGVPEEAFISARMDTRSPSSGSYTWRINYFSLMTQKKYYSDVFTVGGCRWRILIFPKGNNSDYFAIYLDVPDSATLPSGWAREVFMTFTMVNQHDQSRSTKKDTRHRFNAREVDWGFALYKPLTELRDRTKGFLINDAVIVKAEVEVQAVVPPIPVPPVAVPPTAVPPTDFPEAGSSPPNVVPPAVTARLITDANRFDSFFSELEELIVSAETSANKEGPGSSRSNDQMFDLISGSPNLEEVEEAKQSLKECLSDLFKLNMKDKLAAALQTLTRAEVGLTSDQQKVVKGFWDNFNEFISDFLSFEQENSEFELQKLARDQMFSAIKRNREIHLSNKQLLESLNKEEDGLKRRMEELKSMRQKLMSDWERLMTMSEETKSKYTAQEKKLAEAEEKKRIAEETMSRSAAAWSSLKAQFL</sequence>
<dbReference type="InterPro" id="IPR002083">
    <property type="entry name" value="MATH/TRAF_dom"/>
</dbReference>
<dbReference type="Pfam" id="PF22486">
    <property type="entry name" value="MATH_2"/>
    <property type="match status" value="1"/>
</dbReference>
<dbReference type="PANTHER" id="PTHR46236">
    <property type="entry name" value="TRAF-LIKE SUPERFAMILY PROTEIN"/>
    <property type="match status" value="1"/>
</dbReference>
<dbReference type="STRING" id="22663.A0A2I0IG08"/>
<evidence type="ECO:0000256" key="1">
    <source>
        <dbReference type="ARBA" id="ARBA00023054"/>
    </source>
</evidence>
<dbReference type="PROSITE" id="PS50144">
    <property type="entry name" value="MATH"/>
    <property type="match status" value="1"/>
</dbReference>
<feature type="domain" description="MATH" evidence="3">
    <location>
        <begin position="63"/>
        <end position="188"/>
    </location>
</feature>
<evidence type="ECO:0000313" key="5">
    <source>
        <dbReference type="Proteomes" id="UP000233551"/>
    </source>
</evidence>
<dbReference type="SMART" id="SM00061">
    <property type="entry name" value="MATH"/>
    <property type="match status" value="1"/>
</dbReference>
<dbReference type="SUPFAM" id="SSF49599">
    <property type="entry name" value="TRAF domain-like"/>
    <property type="match status" value="1"/>
</dbReference>
<dbReference type="Gene3D" id="2.60.210.10">
    <property type="entry name" value="Apoptosis, Tumor Necrosis Factor Receptor Associated Protein 2, Chain A"/>
    <property type="match status" value="1"/>
</dbReference>
<keyword evidence="5" id="KW-1185">Reference proteome</keyword>
<comment type="caution">
    <text evidence="4">The sequence shown here is derived from an EMBL/GenBank/DDBJ whole genome shotgun (WGS) entry which is preliminary data.</text>
</comment>
<protein>
    <recommendedName>
        <fullName evidence="3">MATH domain-containing protein</fullName>
    </recommendedName>
</protein>
<feature type="coiled-coil region" evidence="2">
    <location>
        <begin position="382"/>
        <end position="451"/>
    </location>
</feature>
<evidence type="ECO:0000313" key="4">
    <source>
        <dbReference type="EMBL" id="PKI42935.1"/>
    </source>
</evidence>